<dbReference type="Gene3D" id="1.10.8.80">
    <property type="entry name" value="Magnesium chelatase subunit I, C-Terminal domain"/>
    <property type="match status" value="1"/>
</dbReference>
<dbReference type="PANTHER" id="PTHR35023:SF1">
    <property type="entry name" value="MG-PROTOPORPHYRIN IX CHELATASE"/>
    <property type="match status" value="1"/>
</dbReference>
<dbReference type="GO" id="GO:0005524">
    <property type="term" value="F:ATP binding"/>
    <property type="evidence" value="ECO:0007669"/>
    <property type="project" value="InterPro"/>
</dbReference>
<organism evidence="3 4">
    <name type="scientific">Flammeovirga pectinis</name>
    <dbReference type="NCBI Taxonomy" id="2494373"/>
    <lineage>
        <taxon>Bacteria</taxon>
        <taxon>Pseudomonadati</taxon>
        <taxon>Bacteroidota</taxon>
        <taxon>Cytophagia</taxon>
        <taxon>Cytophagales</taxon>
        <taxon>Flammeovirgaceae</taxon>
        <taxon>Flammeovirga</taxon>
    </lineage>
</organism>
<dbReference type="AlphaFoldDB" id="A0A3Q9FVP3"/>
<evidence type="ECO:0000256" key="1">
    <source>
        <dbReference type="SAM" id="MobiDB-lite"/>
    </source>
</evidence>
<dbReference type="Pfam" id="PF13519">
    <property type="entry name" value="VWA_2"/>
    <property type="match status" value="1"/>
</dbReference>
<dbReference type="EMBL" id="CP034563">
    <property type="protein sequence ID" value="AZQ65471.1"/>
    <property type="molecule type" value="Genomic_DNA"/>
</dbReference>
<protein>
    <submittedName>
        <fullName evidence="3">VWA domain-containing protein</fullName>
    </submittedName>
</protein>
<gene>
    <name evidence="3" type="ORF">EI427_24990</name>
</gene>
<dbReference type="PANTHER" id="PTHR35023">
    <property type="entry name" value="CHELATASE-RELATED"/>
    <property type="match status" value="1"/>
</dbReference>
<dbReference type="InterPro" id="IPR027417">
    <property type="entry name" value="P-loop_NTPase"/>
</dbReference>
<dbReference type="InterPro" id="IPR036465">
    <property type="entry name" value="vWFA_dom_sf"/>
</dbReference>
<evidence type="ECO:0000313" key="4">
    <source>
        <dbReference type="Proteomes" id="UP000267268"/>
    </source>
</evidence>
<dbReference type="InterPro" id="IPR011704">
    <property type="entry name" value="ATPase_dyneun-rel_AAA"/>
</dbReference>
<dbReference type="Pfam" id="PF17863">
    <property type="entry name" value="AAA_lid_2"/>
    <property type="match status" value="1"/>
</dbReference>
<dbReference type="PROSITE" id="PS50234">
    <property type="entry name" value="VWFA"/>
    <property type="match status" value="1"/>
</dbReference>
<dbReference type="CDD" id="cd00009">
    <property type="entry name" value="AAA"/>
    <property type="match status" value="1"/>
</dbReference>
<dbReference type="SMART" id="SM00382">
    <property type="entry name" value="AAA"/>
    <property type="match status" value="1"/>
</dbReference>
<dbReference type="InterPro" id="IPR003593">
    <property type="entry name" value="AAA+_ATPase"/>
</dbReference>
<feature type="region of interest" description="Disordered" evidence="1">
    <location>
        <begin position="297"/>
        <end position="330"/>
    </location>
</feature>
<dbReference type="InterPro" id="IPR041628">
    <property type="entry name" value="ChlI/MoxR_AAA_lid"/>
</dbReference>
<dbReference type="KEGG" id="fll:EI427_24990"/>
<sequence>MALQALHLSYLVSIGFSTLYSLINMNFPFTAIVGQEQFKLALLLNSIDPSLGGVLAIGDKGTGKTTLIRSLSDLLNCNFVNLPIGASEDRVLGHINLEKLINDKSEEVQIGLLAKANNGFLYIDEINLLNDYLMDVLLDASASGKYHLEREGISKVFDSKFCLVGSMNPEEGELRPQLKDRFGLSVHIKTTDKLIDRTTIVKNRLAFDSNPIAFSSQFADEQKQLALQITTAKNKLLKVTILPSVIDYCSSLAVANAVEGLRADILLVKTARAYASLYQKDSVSTEDVDAIKDFVLNHRKNNTPPPSEQSQNQKEEEKNTPPQKPQEQNETAVFNPIIPKDKIQFDSALDIGVQQSIQQNTTKNTLDRRKSVGQYLAKDQFEVFNKTQNETVTQQIIFLLDSSGSMLQEEVIAQAKGIVEKIVRNKKASTIQFSLVTLFQGEAVTVLEKTSKETTFIQALQELKTGGKTNIVAGFKHIKNILAQAEAKKIDLVLVSDGHFCSSFGLEEIIGSYQFHCKKINELILVDTETGIVQLGSMKQLSEALNGTYQKLELEL</sequence>
<accession>A0A3Q9FVP3</accession>
<feature type="domain" description="VWFA" evidence="2">
    <location>
        <begin position="395"/>
        <end position="499"/>
    </location>
</feature>
<dbReference type="OrthoDB" id="9775079at2"/>
<dbReference type="SUPFAM" id="SSF53300">
    <property type="entry name" value="vWA-like"/>
    <property type="match status" value="1"/>
</dbReference>
<name>A0A3Q9FVP3_9BACT</name>
<dbReference type="SUPFAM" id="SSF52540">
    <property type="entry name" value="P-loop containing nucleoside triphosphate hydrolases"/>
    <property type="match status" value="1"/>
</dbReference>
<evidence type="ECO:0000259" key="2">
    <source>
        <dbReference type="PROSITE" id="PS50234"/>
    </source>
</evidence>
<dbReference type="InterPro" id="IPR052989">
    <property type="entry name" value="Mg-chelatase_DI-like"/>
</dbReference>
<evidence type="ECO:0000313" key="3">
    <source>
        <dbReference type="EMBL" id="AZQ65471.1"/>
    </source>
</evidence>
<dbReference type="Gene3D" id="3.40.50.300">
    <property type="entry name" value="P-loop containing nucleotide triphosphate hydrolases"/>
    <property type="match status" value="1"/>
</dbReference>
<dbReference type="Pfam" id="PF07728">
    <property type="entry name" value="AAA_5"/>
    <property type="match status" value="1"/>
</dbReference>
<dbReference type="Gene3D" id="3.40.50.410">
    <property type="entry name" value="von Willebrand factor, type A domain"/>
    <property type="match status" value="1"/>
</dbReference>
<dbReference type="InterPro" id="IPR002035">
    <property type="entry name" value="VWF_A"/>
</dbReference>
<keyword evidence="4" id="KW-1185">Reference proteome</keyword>
<dbReference type="GO" id="GO:0016887">
    <property type="term" value="F:ATP hydrolysis activity"/>
    <property type="evidence" value="ECO:0007669"/>
    <property type="project" value="InterPro"/>
</dbReference>
<proteinExistence type="predicted"/>
<dbReference type="Proteomes" id="UP000267268">
    <property type="component" value="Chromosome 2"/>
</dbReference>
<reference evidence="3 4" key="1">
    <citation type="submission" date="2018-12" db="EMBL/GenBank/DDBJ databases">
        <title>Flammeovirga pectinis sp. nov., isolated from the gut of the Korean scallop, Patinopecten yessoensis.</title>
        <authorList>
            <person name="Bae J.-W."/>
            <person name="Jeong Y.-S."/>
            <person name="Kang W."/>
        </authorList>
    </citation>
    <scope>NUCLEOTIDE SEQUENCE [LARGE SCALE GENOMIC DNA]</scope>
    <source>
        <strain evidence="3 4">L12M1</strain>
    </source>
</reference>